<dbReference type="Proteomes" id="UP001589774">
    <property type="component" value="Unassembled WGS sequence"/>
</dbReference>
<dbReference type="InterPro" id="IPR047589">
    <property type="entry name" value="DUF11_rpt"/>
</dbReference>
<dbReference type="NCBIfam" id="TIGR04131">
    <property type="entry name" value="Bac_Flav_CTERM"/>
    <property type="match status" value="1"/>
</dbReference>
<gene>
    <name evidence="2" type="ORF">ACFFI0_10805</name>
</gene>
<dbReference type="NCBIfam" id="TIGR01451">
    <property type="entry name" value="B_ant_repeat"/>
    <property type="match status" value="1"/>
</dbReference>
<dbReference type="InterPro" id="IPR051172">
    <property type="entry name" value="Chlamydia_OmcB"/>
</dbReference>
<dbReference type="SUPFAM" id="SSF48726">
    <property type="entry name" value="Immunoglobulin"/>
    <property type="match status" value="1"/>
</dbReference>
<dbReference type="RefSeq" id="WP_130857336.1">
    <property type="nucleotide sequence ID" value="NZ_JBHLWO010000002.1"/>
</dbReference>
<dbReference type="InterPro" id="IPR013783">
    <property type="entry name" value="Ig-like_fold"/>
</dbReference>
<dbReference type="PANTHER" id="PTHR34819:SF3">
    <property type="entry name" value="CELL SURFACE PROTEIN"/>
    <property type="match status" value="1"/>
</dbReference>
<keyword evidence="3" id="KW-1185">Reference proteome</keyword>
<dbReference type="PANTHER" id="PTHR34819">
    <property type="entry name" value="LARGE CYSTEINE-RICH PERIPLASMIC PROTEIN OMCB"/>
    <property type="match status" value="1"/>
</dbReference>
<organism evidence="2 3">
    <name type="scientific">Olivibacter oleidegradans</name>
    <dbReference type="NCBI Taxonomy" id="760123"/>
    <lineage>
        <taxon>Bacteria</taxon>
        <taxon>Pseudomonadati</taxon>
        <taxon>Bacteroidota</taxon>
        <taxon>Sphingobacteriia</taxon>
        <taxon>Sphingobacteriales</taxon>
        <taxon>Sphingobacteriaceae</taxon>
        <taxon>Olivibacter</taxon>
    </lineage>
</organism>
<reference evidence="2 3" key="1">
    <citation type="submission" date="2024-09" db="EMBL/GenBank/DDBJ databases">
        <authorList>
            <person name="Sun Q."/>
            <person name="Mori K."/>
        </authorList>
    </citation>
    <scope>NUCLEOTIDE SEQUENCE [LARGE SCALE GENOMIC DNA]</scope>
    <source>
        <strain evidence="2 3">CCM 7765</strain>
    </source>
</reference>
<evidence type="ECO:0000313" key="2">
    <source>
        <dbReference type="EMBL" id="MFC0318802.1"/>
    </source>
</evidence>
<dbReference type="EMBL" id="JBHLWO010000002">
    <property type="protein sequence ID" value="MFC0318802.1"/>
    <property type="molecule type" value="Genomic_DNA"/>
</dbReference>
<dbReference type="Pfam" id="PF01345">
    <property type="entry name" value="DUF11"/>
    <property type="match status" value="1"/>
</dbReference>
<evidence type="ECO:0000313" key="3">
    <source>
        <dbReference type="Proteomes" id="UP001589774"/>
    </source>
</evidence>
<name>A0ABV6HJK4_9SPHI</name>
<dbReference type="InterPro" id="IPR001434">
    <property type="entry name" value="OmcB-like_DUF11"/>
</dbReference>
<dbReference type="Pfam" id="PF13585">
    <property type="entry name" value="CHU_C"/>
    <property type="match status" value="1"/>
</dbReference>
<evidence type="ECO:0000259" key="1">
    <source>
        <dbReference type="Pfam" id="PF01345"/>
    </source>
</evidence>
<dbReference type="InterPro" id="IPR036179">
    <property type="entry name" value="Ig-like_dom_sf"/>
</dbReference>
<dbReference type="Gene3D" id="2.60.40.10">
    <property type="entry name" value="Immunoglobulins"/>
    <property type="match status" value="2"/>
</dbReference>
<sequence length="314" mass="34819">MKKAFLILLLFVDLAFNSHGQSRPTAHLVQGGSVTLHAHAEGALSFLWFKDNEPINGFYEEKLVVQEAGIYTVIALNGGCESEISDAVEVIIEPHGPDKQVDMQIAKSASRSVALLGSTIDYQLVIVNKGPHTATDLSVRDILPPSLEFNEILGPYSGAVSYSPSTHELTWKPDSLSSGKSAELRIRTQTKREGTVENYAEVEATQPDPDIGNNAATASTNVVALRIPNAFSPNGDGLNDVFEITGLELFEENELFIFNRWGAEVYQMKNYRNTWNGGTLNEGTYYYVLRIKMETGKMETFKGYVTLIKQRRFF</sequence>
<dbReference type="InterPro" id="IPR026341">
    <property type="entry name" value="T9SS_type_B"/>
</dbReference>
<protein>
    <submittedName>
        <fullName evidence="2">Gliding motility-associated C-terminal domain-containing protein</fullName>
    </submittedName>
</protein>
<comment type="caution">
    <text evidence="2">The sequence shown here is derived from an EMBL/GenBank/DDBJ whole genome shotgun (WGS) entry which is preliminary data.</text>
</comment>
<accession>A0ABV6HJK4</accession>
<feature type="domain" description="DUF11" evidence="1">
    <location>
        <begin position="102"/>
        <end position="219"/>
    </location>
</feature>
<proteinExistence type="predicted"/>